<feature type="compositionally biased region" description="Pro residues" evidence="4">
    <location>
        <begin position="85"/>
        <end position="99"/>
    </location>
</feature>
<dbReference type="AlphaFoldDB" id="A0A1B6JW41"/>
<evidence type="ECO:0000313" key="6">
    <source>
        <dbReference type="EMBL" id="JAT03426.1"/>
    </source>
</evidence>
<proteinExistence type="predicted"/>
<evidence type="ECO:0000259" key="5">
    <source>
        <dbReference type="PROSITE" id="PS51511"/>
    </source>
</evidence>
<keyword evidence="3" id="KW-0175">Coiled coil</keyword>
<dbReference type="Gene3D" id="1.20.5.2440">
    <property type="match status" value="1"/>
</dbReference>
<dbReference type="PANTHER" id="PTHR15746">
    <property type="entry name" value="RAB11-RELATED"/>
    <property type="match status" value="1"/>
</dbReference>
<feature type="compositionally biased region" description="Low complexity" evidence="4">
    <location>
        <begin position="140"/>
        <end position="149"/>
    </location>
</feature>
<feature type="compositionally biased region" description="Basic and acidic residues" evidence="4">
    <location>
        <begin position="129"/>
        <end position="139"/>
    </location>
</feature>
<dbReference type="GO" id="GO:0045055">
    <property type="term" value="P:regulated exocytosis"/>
    <property type="evidence" value="ECO:0007669"/>
    <property type="project" value="TreeGrafter"/>
</dbReference>
<accession>A0A1B6JW41</accession>
<feature type="region of interest" description="Disordered" evidence="4">
    <location>
        <begin position="75"/>
        <end position="99"/>
    </location>
</feature>
<feature type="compositionally biased region" description="Pro residues" evidence="4">
    <location>
        <begin position="28"/>
        <end position="41"/>
    </location>
</feature>
<gene>
    <name evidence="6" type="ORF">g.34031</name>
</gene>
<protein>
    <recommendedName>
        <fullName evidence="5">FIP-RBD domain-containing protein</fullName>
    </recommendedName>
</protein>
<dbReference type="GO" id="GO:0031267">
    <property type="term" value="F:small GTPase binding"/>
    <property type="evidence" value="ECO:0007669"/>
    <property type="project" value="InterPro"/>
</dbReference>
<sequence>ATHSSPNSGSLENLAGGEFLRRSDTLPPAKPPRIINPPPEPVLDEWEQKLYGKYGKEGMNVEPTSTLQRRMNAFNPLLSSTPAHGDPPPKLPPVATPSPGTPPIPPFTFGHLSNTIVASASVEELSTVSEDKPSQDFKKTSTLSIPSKTSSLKSSMERIIIGGETESVISHRNNSSKYSSEVLKKIDGKSREELIDMVMDLQQQKRDLEDYLDQLLLRVMETSPRILQNPYMNCKTQAKIT</sequence>
<dbReference type="InterPro" id="IPR037789">
    <property type="entry name" value="FIP_classI"/>
</dbReference>
<organism evidence="6">
    <name type="scientific">Homalodisca liturata</name>
    <dbReference type="NCBI Taxonomy" id="320908"/>
    <lineage>
        <taxon>Eukaryota</taxon>
        <taxon>Metazoa</taxon>
        <taxon>Ecdysozoa</taxon>
        <taxon>Arthropoda</taxon>
        <taxon>Hexapoda</taxon>
        <taxon>Insecta</taxon>
        <taxon>Pterygota</taxon>
        <taxon>Neoptera</taxon>
        <taxon>Paraneoptera</taxon>
        <taxon>Hemiptera</taxon>
        <taxon>Auchenorrhyncha</taxon>
        <taxon>Membracoidea</taxon>
        <taxon>Cicadellidae</taxon>
        <taxon>Cicadellinae</taxon>
        <taxon>Proconiini</taxon>
        <taxon>Homalodisca</taxon>
    </lineage>
</organism>
<evidence type="ECO:0000256" key="2">
    <source>
        <dbReference type="ARBA" id="ARBA00022553"/>
    </source>
</evidence>
<evidence type="ECO:0000256" key="3">
    <source>
        <dbReference type="SAM" id="Coils"/>
    </source>
</evidence>
<dbReference type="PANTHER" id="PTHR15746:SF23">
    <property type="entry name" value="RAB11 INTERACTING PROTEIN, ISOFORM A"/>
    <property type="match status" value="1"/>
</dbReference>
<dbReference type="EMBL" id="GECU01004281">
    <property type="protein sequence ID" value="JAT03426.1"/>
    <property type="molecule type" value="Transcribed_RNA"/>
</dbReference>
<evidence type="ECO:0000256" key="1">
    <source>
        <dbReference type="ARBA" id="ARBA00022448"/>
    </source>
</evidence>
<reference evidence="6" key="1">
    <citation type="submission" date="2015-11" db="EMBL/GenBank/DDBJ databases">
        <title>De novo transcriptome assembly of four potential Pierce s Disease insect vectors from Arizona vineyards.</title>
        <authorList>
            <person name="Tassone E.E."/>
        </authorList>
    </citation>
    <scope>NUCLEOTIDE SEQUENCE</scope>
</reference>
<dbReference type="Pfam" id="PF09457">
    <property type="entry name" value="RBD-FIP"/>
    <property type="match status" value="1"/>
</dbReference>
<feature type="non-terminal residue" evidence="6">
    <location>
        <position position="1"/>
    </location>
</feature>
<dbReference type="SUPFAM" id="SSF144270">
    <property type="entry name" value="Eferin C-derminal domain-like"/>
    <property type="match status" value="1"/>
</dbReference>
<name>A0A1B6JW41_9HEMI</name>
<feature type="domain" description="FIP-RBD" evidence="5">
    <location>
        <begin position="168"/>
        <end position="230"/>
    </location>
</feature>
<evidence type="ECO:0000256" key="4">
    <source>
        <dbReference type="SAM" id="MobiDB-lite"/>
    </source>
</evidence>
<dbReference type="InterPro" id="IPR037245">
    <property type="entry name" value="FIP-RBD_C_sf"/>
</dbReference>
<dbReference type="InterPro" id="IPR019018">
    <property type="entry name" value="Rab-bd_FIP-RBD"/>
</dbReference>
<dbReference type="PROSITE" id="PS51511">
    <property type="entry name" value="FIP_RBD"/>
    <property type="match status" value="1"/>
</dbReference>
<keyword evidence="2" id="KW-0597">Phosphoprotein</keyword>
<keyword evidence="1" id="KW-0813">Transport</keyword>
<feature type="compositionally biased region" description="Polar residues" evidence="4">
    <location>
        <begin position="1"/>
        <end position="11"/>
    </location>
</feature>
<feature type="coiled-coil region" evidence="3">
    <location>
        <begin position="191"/>
        <end position="218"/>
    </location>
</feature>
<feature type="region of interest" description="Disordered" evidence="4">
    <location>
        <begin position="1"/>
        <end position="42"/>
    </location>
</feature>
<feature type="region of interest" description="Disordered" evidence="4">
    <location>
        <begin position="127"/>
        <end position="149"/>
    </location>
</feature>